<name>A0A4S2MAY4_OPIFE</name>
<dbReference type="InterPro" id="IPR036691">
    <property type="entry name" value="Endo/exonu/phosph_ase_sf"/>
</dbReference>
<keyword evidence="6" id="KW-1185">Reference proteome</keyword>
<dbReference type="AlphaFoldDB" id="A0A4S2MAY4"/>
<dbReference type="Proteomes" id="UP000308267">
    <property type="component" value="Unassembled WGS sequence"/>
</dbReference>
<evidence type="ECO:0000256" key="1">
    <source>
        <dbReference type="ARBA" id="ARBA00012997"/>
    </source>
</evidence>
<proteinExistence type="inferred from homology"/>
<keyword evidence="2" id="KW-0378">Hydrolase</keyword>
<comment type="similarity">
    <text evidence="3">Belongs to the inositol 1,4,5-trisphosphate 5-phosphatase type I family.</text>
</comment>
<gene>
    <name evidence="5" type="ORF">CRM22_001414</name>
</gene>
<dbReference type="Gene3D" id="3.60.10.10">
    <property type="entry name" value="Endonuclease/exonuclease/phosphatase"/>
    <property type="match status" value="1"/>
</dbReference>
<dbReference type="OrthoDB" id="5780965at2759"/>
<sequence>MLTCLLLTSNIGSLISKPHLEPEWMQQICDVLAGTQPDIFAIHLQEINGQVGSSHVSRLENFLGTLLERIHLEHSSQRGFIIFNSEGTSVDDPEFTALGSMYWFRTDQHLIESWDYTACRFVPSTDEIVRHISNNQLRKTSGSHFETHLDQRRFPADMFPSGIASRKGFIRTRWRIDGCVVEFVNIHLFNDSDNVISVKEHPSIYAQCRARGLRWLMELINSDRVPGQHVAIFGDFNFRLNLPALLERLRHGEQASLSLELLEPGGTNCLHPLAPKDCEPYPASLNAKTSDQLLMSDCDVNRTVIIGRRVFDLHGILADHWKYSNDLLSFDTEVNVFADQLKELPITFPPSYPFEADSSDPHAYAGTRCPAWCDRILFSPNMLAKLRPPIEPSGNTCPVTYDMLAKDSTVGDHKTFRSLWHATPERTFYVWQFCNLGRSRPRFTWEQRIRKKISFLAF</sequence>
<dbReference type="GO" id="GO:0046856">
    <property type="term" value="P:phosphatidylinositol dephosphorylation"/>
    <property type="evidence" value="ECO:0007669"/>
    <property type="project" value="InterPro"/>
</dbReference>
<dbReference type="InterPro" id="IPR039737">
    <property type="entry name" value="INPP5A"/>
</dbReference>
<protein>
    <recommendedName>
        <fullName evidence="1">inositol-polyphosphate 5-phosphatase</fullName>
        <ecNumber evidence="1">3.1.3.56</ecNumber>
    </recommendedName>
</protein>
<evidence type="ECO:0000313" key="5">
    <source>
        <dbReference type="EMBL" id="TGZ73605.1"/>
    </source>
</evidence>
<evidence type="ECO:0000256" key="3">
    <source>
        <dbReference type="ARBA" id="ARBA00023599"/>
    </source>
</evidence>
<dbReference type="InterPro" id="IPR000300">
    <property type="entry name" value="IPPc"/>
</dbReference>
<evidence type="ECO:0000259" key="4">
    <source>
        <dbReference type="SMART" id="SM00128"/>
    </source>
</evidence>
<dbReference type="STRING" id="147828.A0A4S2MAY4"/>
<evidence type="ECO:0000256" key="2">
    <source>
        <dbReference type="ARBA" id="ARBA00022801"/>
    </source>
</evidence>
<feature type="domain" description="Inositol polyphosphate-related phosphatase" evidence="4">
    <location>
        <begin position="1"/>
        <end position="428"/>
    </location>
</feature>
<evidence type="ECO:0000313" key="6">
    <source>
        <dbReference type="Proteomes" id="UP000308267"/>
    </source>
</evidence>
<dbReference type="GO" id="GO:0004445">
    <property type="term" value="F:inositol-polyphosphate 5-phosphatase activity"/>
    <property type="evidence" value="ECO:0007669"/>
    <property type="project" value="UniProtKB-EC"/>
</dbReference>
<organism evidence="5 6">
    <name type="scientific">Opisthorchis felineus</name>
    <dbReference type="NCBI Taxonomy" id="147828"/>
    <lineage>
        <taxon>Eukaryota</taxon>
        <taxon>Metazoa</taxon>
        <taxon>Spiralia</taxon>
        <taxon>Lophotrochozoa</taxon>
        <taxon>Platyhelminthes</taxon>
        <taxon>Trematoda</taxon>
        <taxon>Digenea</taxon>
        <taxon>Opisthorchiida</taxon>
        <taxon>Opisthorchiata</taxon>
        <taxon>Opisthorchiidae</taxon>
        <taxon>Opisthorchis</taxon>
    </lineage>
</organism>
<dbReference type="PANTHER" id="PTHR12997:SF2">
    <property type="entry name" value="INOSITOL POLYPHOSPHATE-5-PHOSPHATASE A"/>
    <property type="match status" value="1"/>
</dbReference>
<dbReference type="EMBL" id="SJOL01002511">
    <property type="protein sequence ID" value="TGZ73605.1"/>
    <property type="molecule type" value="Genomic_DNA"/>
</dbReference>
<dbReference type="EC" id="3.1.3.56" evidence="1"/>
<dbReference type="Pfam" id="PF22669">
    <property type="entry name" value="Exo_endo_phos2"/>
    <property type="match status" value="1"/>
</dbReference>
<accession>A0A4S2MAY4</accession>
<comment type="caution">
    <text evidence="5">The sequence shown here is derived from an EMBL/GenBank/DDBJ whole genome shotgun (WGS) entry which is preliminary data.</text>
</comment>
<reference evidence="5 6" key="1">
    <citation type="journal article" date="2019" name="BMC Genomics">
        <title>New insights from Opisthorchis felineus genome: update on genomics of the epidemiologically important liver flukes.</title>
        <authorList>
            <person name="Ershov N.I."/>
            <person name="Mordvinov V.A."/>
            <person name="Prokhortchouk E.B."/>
            <person name="Pakharukova M.Y."/>
            <person name="Gunbin K.V."/>
            <person name="Ustyantsev K."/>
            <person name="Genaev M.A."/>
            <person name="Blinov A.G."/>
            <person name="Mazur A."/>
            <person name="Boulygina E."/>
            <person name="Tsygankova S."/>
            <person name="Khrameeva E."/>
            <person name="Chekanov N."/>
            <person name="Fan G."/>
            <person name="Xiao A."/>
            <person name="Zhang H."/>
            <person name="Xu X."/>
            <person name="Yang H."/>
            <person name="Solovyev V."/>
            <person name="Lee S.M."/>
            <person name="Liu X."/>
            <person name="Afonnikov D.A."/>
            <person name="Skryabin K.G."/>
        </authorList>
    </citation>
    <scope>NUCLEOTIDE SEQUENCE [LARGE SCALE GENOMIC DNA]</scope>
    <source>
        <strain evidence="5">AK-0245</strain>
        <tissue evidence="5">Whole organism</tissue>
    </source>
</reference>
<dbReference type="SUPFAM" id="SSF56219">
    <property type="entry name" value="DNase I-like"/>
    <property type="match status" value="1"/>
</dbReference>
<dbReference type="SMART" id="SM00128">
    <property type="entry name" value="IPPc"/>
    <property type="match status" value="1"/>
</dbReference>
<dbReference type="PANTHER" id="PTHR12997">
    <property type="entry name" value="TYPE I INOSITOL-1,4,5-TRISPHOSPHATE 5-PHOSPHATASE"/>
    <property type="match status" value="1"/>
</dbReference>